<gene>
    <name evidence="1" type="ordered locus">Paes_1234</name>
</gene>
<evidence type="ECO:0000313" key="2">
    <source>
        <dbReference type="Proteomes" id="UP000002725"/>
    </source>
</evidence>
<reference evidence="1" key="1">
    <citation type="submission" date="2008-06" db="EMBL/GenBank/DDBJ databases">
        <title>Complete sequence of chromosome of Prosthecochloris aestuarii DSM 271.</title>
        <authorList>
            <consortium name="US DOE Joint Genome Institute"/>
            <person name="Lucas S."/>
            <person name="Copeland A."/>
            <person name="Lapidus A."/>
            <person name="Glavina del Rio T."/>
            <person name="Dalin E."/>
            <person name="Tice H."/>
            <person name="Bruce D."/>
            <person name="Goodwin L."/>
            <person name="Pitluck S."/>
            <person name="Schmutz J."/>
            <person name="Larimer F."/>
            <person name="Land M."/>
            <person name="Hauser L."/>
            <person name="Kyrpides N."/>
            <person name="Anderson I."/>
            <person name="Liu Z."/>
            <person name="Li T."/>
            <person name="Zhao F."/>
            <person name="Overmann J."/>
            <person name="Bryant D.A."/>
            <person name="Richardson P."/>
        </authorList>
    </citation>
    <scope>NUCLEOTIDE SEQUENCE [LARGE SCALE GENOMIC DNA]</scope>
    <source>
        <strain evidence="1">DSM 271</strain>
    </source>
</reference>
<dbReference type="KEGG" id="paa:Paes_1234"/>
<name>B4S873_PROA2</name>
<proteinExistence type="predicted"/>
<organism evidence="1 2">
    <name type="scientific">Prosthecochloris aestuarii (strain DSM 271 / SK 413)</name>
    <dbReference type="NCBI Taxonomy" id="290512"/>
    <lineage>
        <taxon>Bacteria</taxon>
        <taxon>Pseudomonadati</taxon>
        <taxon>Chlorobiota</taxon>
        <taxon>Chlorobiia</taxon>
        <taxon>Chlorobiales</taxon>
        <taxon>Chlorobiaceae</taxon>
        <taxon>Prosthecochloris</taxon>
    </lineage>
</organism>
<evidence type="ECO:0008006" key="3">
    <source>
        <dbReference type="Google" id="ProtNLM"/>
    </source>
</evidence>
<keyword evidence="2" id="KW-1185">Reference proteome</keyword>
<accession>B4S873</accession>
<dbReference type="EMBL" id="CP001108">
    <property type="protein sequence ID" value="ACF46260.1"/>
    <property type="molecule type" value="Genomic_DNA"/>
</dbReference>
<dbReference type="Pfam" id="PF14196">
    <property type="entry name" value="ATC_hydrolase"/>
    <property type="match status" value="1"/>
</dbReference>
<sequence length="148" mass="16687">MKNHDQDFLASLHQKFRHFRQLIEERGPEMAREAAIEASVPQQIELMTPFIADATLAEGFQRAIPFFEKIGMEMEVLDISNNGKDAVLEIQKYCPYLGIAQEYGFSTPCQVICDIDVAAIGRAFADMNGTILCRQASGDCVCVFKYER</sequence>
<dbReference type="HOGENOM" id="CLU_118554_0_0_10"/>
<dbReference type="InterPro" id="IPR026002">
    <property type="entry name" value="ATC_hydrolase-like"/>
</dbReference>
<dbReference type="AlphaFoldDB" id="B4S873"/>
<evidence type="ECO:0000313" key="1">
    <source>
        <dbReference type="EMBL" id="ACF46260.1"/>
    </source>
</evidence>
<dbReference type="Proteomes" id="UP000002725">
    <property type="component" value="Chromosome"/>
</dbReference>
<dbReference type="STRING" id="290512.Paes_1234"/>
<dbReference type="eggNOG" id="COG2345">
    <property type="taxonomic scope" value="Bacteria"/>
</dbReference>
<protein>
    <recommendedName>
        <fullName evidence="3">Transcriptional regulator</fullName>
    </recommendedName>
</protein>